<gene>
    <name evidence="1" type="ORF">QJS10_CPB15g01561</name>
</gene>
<protein>
    <submittedName>
        <fullName evidence="1">Uncharacterized protein</fullName>
    </submittedName>
</protein>
<evidence type="ECO:0000313" key="1">
    <source>
        <dbReference type="EMBL" id="KAK1296512.1"/>
    </source>
</evidence>
<proteinExistence type="predicted"/>
<accession>A0AAV9D8I9</accession>
<dbReference type="Proteomes" id="UP001180020">
    <property type="component" value="Unassembled WGS sequence"/>
</dbReference>
<reference evidence="1" key="1">
    <citation type="journal article" date="2023" name="Nat. Commun.">
        <title>Diploid and tetraploid genomes of Acorus and the evolution of monocots.</title>
        <authorList>
            <person name="Ma L."/>
            <person name="Liu K.W."/>
            <person name="Li Z."/>
            <person name="Hsiao Y.Y."/>
            <person name="Qi Y."/>
            <person name="Fu T."/>
            <person name="Tang G.D."/>
            <person name="Zhang D."/>
            <person name="Sun W.H."/>
            <person name="Liu D.K."/>
            <person name="Li Y."/>
            <person name="Chen G.Z."/>
            <person name="Liu X.D."/>
            <person name="Liao X.Y."/>
            <person name="Jiang Y.T."/>
            <person name="Yu X."/>
            <person name="Hao Y."/>
            <person name="Huang J."/>
            <person name="Zhao X.W."/>
            <person name="Ke S."/>
            <person name="Chen Y.Y."/>
            <person name="Wu W.L."/>
            <person name="Hsu J.L."/>
            <person name="Lin Y.F."/>
            <person name="Huang M.D."/>
            <person name="Li C.Y."/>
            <person name="Huang L."/>
            <person name="Wang Z.W."/>
            <person name="Zhao X."/>
            <person name="Zhong W.Y."/>
            <person name="Peng D.H."/>
            <person name="Ahmad S."/>
            <person name="Lan S."/>
            <person name="Zhang J.S."/>
            <person name="Tsai W.C."/>
            <person name="Van de Peer Y."/>
            <person name="Liu Z.J."/>
        </authorList>
    </citation>
    <scope>NUCLEOTIDE SEQUENCE</scope>
    <source>
        <strain evidence="1">CP</strain>
    </source>
</reference>
<dbReference type="AlphaFoldDB" id="A0AAV9D8I9"/>
<dbReference type="EMBL" id="JAUJYO010000015">
    <property type="protein sequence ID" value="KAK1296512.1"/>
    <property type="molecule type" value="Genomic_DNA"/>
</dbReference>
<sequence>MLHRSRLELSRSPTSIISKLPHFRSLLMHHGRDEQAETRIGLPSHDERTAGCPASFHSPFPQKHHGGFLFVLPILGEAREERHSPLIQLLCLAA</sequence>
<name>A0AAV9D8I9_ACOCL</name>
<keyword evidence="2" id="KW-1185">Reference proteome</keyword>
<comment type="caution">
    <text evidence="1">The sequence shown here is derived from an EMBL/GenBank/DDBJ whole genome shotgun (WGS) entry which is preliminary data.</text>
</comment>
<organism evidence="1 2">
    <name type="scientific">Acorus calamus</name>
    <name type="common">Sweet flag</name>
    <dbReference type="NCBI Taxonomy" id="4465"/>
    <lineage>
        <taxon>Eukaryota</taxon>
        <taxon>Viridiplantae</taxon>
        <taxon>Streptophyta</taxon>
        <taxon>Embryophyta</taxon>
        <taxon>Tracheophyta</taxon>
        <taxon>Spermatophyta</taxon>
        <taxon>Magnoliopsida</taxon>
        <taxon>Liliopsida</taxon>
        <taxon>Acoraceae</taxon>
        <taxon>Acorus</taxon>
    </lineage>
</organism>
<reference evidence="1" key="2">
    <citation type="submission" date="2023-06" db="EMBL/GenBank/DDBJ databases">
        <authorList>
            <person name="Ma L."/>
            <person name="Liu K.-W."/>
            <person name="Li Z."/>
            <person name="Hsiao Y.-Y."/>
            <person name="Qi Y."/>
            <person name="Fu T."/>
            <person name="Tang G."/>
            <person name="Zhang D."/>
            <person name="Sun W.-H."/>
            <person name="Liu D.-K."/>
            <person name="Li Y."/>
            <person name="Chen G.-Z."/>
            <person name="Liu X.-D."/>
            <person name="Liao X.-Y."/>
            <person name="Jiang Y.-T."/>
            <person name="Yu X."/>
            <person name="Hao Y."/>
            <person name="Huang J."/>
            <person name="Zhao X.-W."/>
            <person name="Ke S."/>
            <person name="Chen Y.-Y."/>
            <person name="Wu W.-L."/>
            <person name="Hsu J.-L."/>
            <person name="Lin Y.-F."/>
            <person name="Huang M.-D."/>
            <person name="Li C.-Y."/>
            <person name="Huang L."/>
            <person name="Wang Z.-W."/>
            <person name="Zhao X."/>
            <person name="Zhong W.-Y."/>
            <person name="Peng D.-H."/>
            <person name="Ahmad S."/>
            <person name="Lan S."/>
            <person name="Zhang J.-S."/>
            <person name="Tsai W.-C."/>
            <person name="Van De Peer Y."/>
            <person name="Liu Z.-J."/>
        </authorList>
    </citation>
    <scope>NUCLEOTIDE SEQUENCE</scope>
    <source>
        <strain evidence="1">CP</strain>
        <tissue evidence="1">Leaves</tissue>
    </source>
</reference>
<evidence type="ECO:0000313" key="2">
    <source>
        <dbReference type="Proteomes" id="UP001180020"/>
    </source>
</evidence>